<dbReference type="GO" id="GO:0004497">
    <property type="term" value="F:monooxygenase activity"/>
    <property type="evidence" value="ECO:0007669"/>
    <property type="project" value="UniProtKB-KW"/>
</dbReference>
<proteinExistence type="predicted"/>
<sequence>MMAVTPITGGTMSIDVVAVITAKPGSEDAVREALRGLVAPTREEAGCLGYDLSESAAAPGTFVTVEKWNDPSDLDLHMQTPHIQSALAVLGSELAAAPAIHPLKPLVVG</sequence>
<reference evidence="2" key="1">
    <citation type="submission" date="2010-08" db="EMBL/GenBank/DDBJ databases">
        <authorList>
            <person name="Muzny D."/>
            <person name="Qin X."/>
            <person name="Buhay C."/>
            <person name="Dugan-Rocha S."/>
            <person name="Ding Y."/>
            <person name="Chen G."/>
            <person name="Hawes A."/>
            <person name="Holder M."/>
            <person name="Jhangiani S."/>
            <person name="Johnson A."/>
            <person name="Khan Z."/>
            <person name="Li Z."/>
            <person name="Liu W."/>
            <person name="Liu X."/>
            <person name="Perez L."/>
            <person name="Shen H."/>
            <person name="Wang Q."/>
            <person name="Watt J."/>
            <person name="Xi L."/>
            <person name="Xin Y."/>
            <person name="Zhou J."/>
            <person name="Deng J."/>
            <person name="Jiang H."/>
            <person name="Liu Y."/>
            <person name="Qu J."/>
            <person name="Song X.-Z."/>
            <person name="Zhang L."/>
            <person name="Villasana D."/>
            <person name="Johnson A."/>
            <person name="Liu J."/>
            <person name="Liyanage D."/>
            <person name="Lorensuhewa L."/>
            <person name="Robinson T."/>
            <person name="Song A."/>
            <person name="Song B.-B."/>
            <person name="Dinh H."/>
            <person name="Thornton R."/>
            <person name="Coyle M."/>
            <person name="Francisco L."/>
            <person name="Jackson L."/>
            <person name="Javaid M."/>
            <person name="Korchina V."/>
            <person name="Kovar C."/>
            <person name="Mata R."/>
            <person name="Mathew T."/>
            <person name="Ngo R."/>
            <person name="Nguyen L."/>
            <person name="Nguyen N."/>
            <person name="Okwuonu G."/>
            <person name="Ongeri F."/>
            <person name="Pham C."/>
            <person name="Simmons D."/>
            <person name="Wilczek-Boney K."/>
            <person name="Hale W."/>
            <person name="Jakkamsetti A."/>
            <person name="Pham P."/>
            <person name="Ruth R."/>
            <person name="San Lucas F."/>
            <person name="Warren J."/>
            <person name="Zhang J."/>
            <person name="Zhao Z."/>
            <person name="Zhou C."/>
            <person name="Zhu D."/>
            <person name="Lee S."/>
            <person name="Bess C."/>
            <person name="Blankenburg K."/>
            <person name="Forbes L."/>
            <person name="Fu Q."/>
            <person name="Gubbala S."/>
            <person name="Hirani K."/>
            <person name="Jayaseelan J.C."/>
            <person name="Lara F."/>
            <person name="Munidasa M."/>
            <person name="Palculict T."/>
            <person name="Patil S."/>
            <person name="Pu L.-L."/>
            <person name="Saada N."/>
            <person name="Tang L."/>
            <person name="Weissenberger G."/>
            <person name="Zhu Y."/>
            <person name="Hemphill L."/>
            <person name="Shang Y."/>
            <person name="Youmans B."/>
            <person name="Ayvaz T."/>
            <person name="Ross M."/>
            <person name="Santibanez J."/>
            <person name="Aqrawi P."/>
            <person name="Gross S."/>
            <person name="Joshi V."/>
            <person name="Fowler G."/>
            <person name="Nazareth L."/>
            <person name="Reid J."/>
            <person name="Worley K."/>
            <person name="Petrosino J."/>
            <person name="Highlander S."/>
            <person name="Gibbs R."/>
        </authorList>
    </citation>
    <scope>NUCLEOTIDE SEQUENCE [LARGE SCALE GENOMIC DNA]</scope>
    <source>
        <strain evidence="2">DSM 15272</strain>
    </source>
</reference>
<dbReference type="InterPro" id="IPR011008">
    <property type="entry name" value="Dimeric_a/b-barrel"/>
</dbReference>
<dbReference type="eggNOG" id="COG1359">
    <property type="taxonomic scope" value="Bacteria"/>
</dbReference>
<gene>
    <name evidence="2" type="ORF">HMPREF0063_12133</name>
</gene>
<comment type="caution">
    <text evidence="2">The sequence shown here is derived from an EMBL/GenBank/DDBJ whole genome shotgun (WGS) entry which is preliminary data.</text>
</comment>
<dbReference type="EMBL" id="ACLF03000006">
    <property type="protein sequence ID" value="EFQ82924.1"/>
    <property type="molecule type" value="Genomic_DNA"/>
</dbReference>
<feature type="domain" description="ABM" evidence="1">
    <location>
        <begin position="14"/>
        <end position="103"/>
    </location>
</feature>
<dbReference type="Gene3D" id="3.30.70.100">
    <property type="match status" value="1"/>
</dbReference>
<name>E2SCH1_9ACTN</name>
<evidence type="ECO:0000313" key="3">
    <source>
        <dbReference type="Proteomes" id="UP000003111"/>
    </source>
</evidence>
<dbReference type="SUPFAM" id="SSF54909">
    <property type="entry name" value="Dimeric alpha+beta barrel"/>
    <property type="match status" value="1"/>
</dbReference>
<organism evidence="2 3">
    <name type="scientific">Aeromicrobium marinum DSM 15272</name>
    <dbReference type="NCBI Taxonomy" id="585531"/>
    <lineage>
        <taxon>Bacteria</taxon>
        <taxon>Bacillati</taxon>
        <taxon>Actinomycetota</taxon>
        <taxon>Actinomycetes</taxon>
        <taxon>Propionibacteriales</taxon>
        <taxon>Nocardioidaceae</taxon>
        <taxon>Aeromicrobium</taxon>
    </lineage>
</organism>
<dbReference type="HOGENOM" id="CLU_131496_6_2_11"/>
<evidence type="ECO:0000313" key="2">
    <source>
        <dbReference type="EMBL" id="EFQ82924.1"/>
    </source>
</evidence>
<protein>
    <submittedName>
        <fullName evidence="2">Antibiotic biosynthesis monooxygenase</fullName>
    </submittedName>
</protein>
<accession>E2SCH1</accession>
<dbReference type="PROSITE" id="PS51725">
    <property type="entry name" value="ABM"/>
    <property type="match status" value="1"/>
</dbReference>
<evidence type="ECO:0000259" key="1">
    <source>
        <dbReference type="PROSITE" id="PS51725"/>
    </source>
</evidence>
<dbReference type="InterPro" id="IPR050744">
    <property type="entry name" value="AI-2_Isomerase_LsrG"/>
</dbReference>
<dbReference type="InterPro" id="IPR007138">
    <property type="entry name" value="ABM_dom"/>
</dbReference>
<dbReference type="Proteomes" id="UP000003111">
    <property type="component" value="Unassembled WGS sequence"/>
</dbReference>
<dbReference type="PANTHER" id="PTHR33336">
    <property type="entry name" value="QUINOL MONOOXYGENASE YGIN-RELATED"/>
    <property type="match status" value="1"/>
</dbReference>
<dbReference type="AlphaFoldDB" id="E2SCH1"/>
<keyword evidence="3" id="KW-1185">Reference proteome</keyword>
<dbReference type="Pfam" id="PF03992">
    <property type="entry name" value="ABM"/>
    <property type="match status" value="1"/>
</dbReference>
<dbReference type="PANTHER" id="PTHR33336:SF15">
    <property type="entry name" value="ABM DOMAIN-CONTAINING PROTEIN"/>
    <property type="match status" value="1"/>
</dbReference>
<keyword evidence="2" id="KW-0560">Oxidoreductase</keyword>
<keyword evidence="2" id="KW-0503">Monooxygenase</keyword>